<sequence>MTARVTAAASDWTRPKYGAVFRAGLALAVLGVLAAASVLVGATGIGWSSILSDADAREVLMVSRMPRTAALVLAGASSAIMGAIVQRLVRNRFVEPSTMGTVDCAGFGLLMGLLFLPDAAPMARLALAAAGAWIGTAMFLLLLRAVDLRSPLMPPLLGIAFGGIVGSATSFIAYRYDLMQSLFAWMTADFSVVLQGRYELLYIAAGATALGWLAADRFTVLGLGDDMARGLGLNPALVLAIGISITASVTGVIVVTVGFIPFLGLVVPNIVARWRGDNLRRSLPLVACMGASATLACDLFGRLIFHPYEIPIGVTMGVLGAVVFLWLLLSRQAR</sequence>
<dbReference type="CDD" id="cd06550">
    <property type="entry name" value="TM_ABC_iron-siderophores_like"/>
    <property type="match status" value="1"/>
</dbReference>
<evidence type="ECO:0000256" key="1">
    <source>
        <dbReference type="ARBA" id="ARBA00004651"/>
    </source>
</evidence>
<dbReference type="PANTHER" id="PTHR30472:SF27">
    <property type="entry name" value="PETROBACTIN IMPORT SYSTEM PERMEASE PROTEIN YCLN"/>
    <property type="match status" value="1"/>
</dbReference>
<dbReference type="SUPFAM" id="SSF81345">
    <property type="entry name" value="ABC transporter involved in vitamin B12 uptake, BtuC"/>
    <property type="match status" value="1"/>
</dbReference>
<evidence type="ECO:0000313" key="9">
    <source>
        <dbReference type="EMBL" id="SHJ50844.1"/>
    </source>
</evidence>
<proteinExistence type="inferred from homology"/>
<dbReference type="Gene3D" id="1.10.3470.10">
    <property type="entry name" value="ABC transporter involved in vitamin B12 uptake, BtuC"/>
    <property type="match status" value="1"/>
</dbReference>
<evidence type="ECO:0000256" key="7">
    <source>
        <dbReference type="ARBA" id="ARBA00023136"/>
    </source>
</evidence>
<keyword evidence="4" id="KW-1003">Cell membrane</keyword>
<gene>
    <name evidence="9" type="ORF">SAMN05444142_101476</name>
</gene>
<dbReference type="OrthoDB" id="9811975at2"/>
<comment type="subcellular location">
    <subcellularLocation>
        <location evidence="1">Cell membrane</location>
        <topology evidence="1">Multi-pass membrane protein</topology>
    </subcellularLocation>
</comment>
<feature type="transmembrane region" description="Helical" evidence="8">
    <location>
        <begin position="67"/>
        <end position="85"/>
    </location>
</feature>
<evidence type="ECO:0000256" key="5">
    <source>
        <dbReference type="ARBA" id="ARBA00022692"/>
    </source>
</evidence>
<dbReference type="RefSeq" id="WP_149786636.1">
    <property type="nucleotide sequence ID" value="NZ_FNIO01000001.1"/>
</dbReference>
<feature type="transmembrane region" description="Helical" evidence="8">
    <location>
        <begin position="97"/>
        <end position="116"/>
    </location>
</feature>
<keyword evidence="7 8" id="KW-0472">Membrane</keyword>
<dbReference type="Proteomes" id="UP000324252">
    <property type="component" value="Unassembled WGS sequence"/>
</dbReference>
<keyword evidence="3" id="KW-0813">Transport</keyword>
<dbReference type="GO" id="GO:0005886">
    <property type="term" value="C:plasma membrane"/>
    <property type="evidence" value="ECO:0007669"/>
    <property type="project" value="UniProtKB-SubCell"/>
</dbReference>
<feature type="transmembrane region" description="Helical" evidence="8">
    <location>
        <begin position="227"/>
        <end position="245"/>
    </location>
</feature>
<keyword evidence="6 8" id="KW-1133">Transmembrane helix</keyword>
<evidence type="ECO:0000256" key="3">
    <source>
        <dbReference type="ARBA" id="ARBA00022448"/>
    </source>
</evidence>
<feature type="transmembrane region" description="Helical" evidence="8">
    <location>
        <begin position="251"/>
        <end position="271"/>
    </location>
</feature>
<protein>
    <submittedName>
        <fullName evidence="9">Iron complex transport system permease protein</fullName>
    </submittedName>
</protein>
<dbReference type="AlphaFoldDB" id="A0A1H0BYR4"/>
<comment type="similarity">
    <text evidence="2">Belongs to the binding-protein-dependent transport system permease family. FecCD subfamily.</text>
</comment>
<accession>A0A1H0BYR4</accession>
<feature type="transmembrane region" description="Helical" evidence="8">
    <location>
        <begin position="310"/>
        <end position="329"/>
    </location>
</feature>
<name>A0A1H0BYR4_9RHOB</name>
<keyword evidence="10" id="KW-1185">Reference proteome</keyword>
<dbReference type="GO" id="GO:0033214">
    <property type="term" value="P:siderophore-iron import into cell"/>
    <property type="evidence" value="ECO:0007669"/>
    <property type="project" value="TreeGrafter"/>
</dbReference>
<feature type="transmembrane region" description="Helical" evidence="8">
    <location>
        <begin position="122"/>
        <end position="143"/>
    </location>
</feature>
<reference evidence="9 10" key="1">
    <citation type="submission" date="2016-11" db="EMBL/GenBank/DDBJ databases">
        <authorList>
            <person name="Varghese N."/>
            <person name="Submissions S."/>
        </authorList>
    </citation>
    <scope>NUCLEOTIDE SEQUENCE [LARGE SCALE GENOMIC DNA]</scope>
    <source>
        <strain evidence="9 10">DSM 29620</strain>
    </source>
</reference>
<evidence type="ECO:0000313" key="10">
    <source>
        <dbReference type="Proteomes" id="UP000324252"/>
    </source>
</evidence>
<evidence type="ECO:0000256" key="6">
    <source>
        <dbReference type="ARBA" id="ARBA00022989"/>
    </source>
</evidence>
<dbReference type="InterPro" id="IPR000522">
    <property type="entry name" value="ABC_transptr_permease_BtuC"/>
</dbReference>
<dbReference type="GO" id="GO:0022857">
    <property type="term" value="F:transmembrane transporter activity"/>
    <property type="evidence" value="ECO:0007669"/>
    <property type="project" value="InterPro"/>
</dbReference>
<feature type="transmembrane region" description="Helical" evidence="8">
    <location>
        <begin position="20"/>
        <end position="47"/>
    </location>
</feature>
<feature type="transmembrane region" description="Helical" evidence="8">
    <location>
        <begin position="155"/>
        <end position="176"/>
    </location>
</feature>
<feature type="transmembrane region" description="Helical" evidence="8">
    <location>
        <begin position="196"/>
        <end position="215"/>
    </location>
</feature>
<evidence type="ECO:0000256" key="2">
    <source>
        <dbReference type="ARBA" id="ARBA00007935"/>
    </source>
</evidence>
<evidence type="ECO:0000256" key="8">
    <source>
        <dbReference type="SAM" id="Phobius"/>
    </source>
</evidence>
<keyword evidence="5 8" id="KW-0812">Transmembrane</keyword>
<feature type="transmembrane region" description="Helical" evidence="8">
    <location>
        <begin position="283"/>
        <end position="304"/>
    </location>
</feature>
<organism evidence="9 10">
    <name type="scientific">Lutimaribacter pacificus</name>
    <dbReference type="NCBI Taxonomy" id="391948"/>
    <lineage>
        <taxon>Bacteria</taxon>
        <taxon>Pseudomonadati</taxon>
        <taxon>Pseudomonadota</taxon>
        <taxon>Alphaproteobacteria</taxon>
        <taxon>Rhodobacterales</taxon>
        <taxon>Roseobacteraceae</taxon>
        <taxon>Lutimaribacter</taxon>
    </lineage>
</organism>
<dbReference type="Pfam" id="PF01032">
    <property type="entry name" value="FecCD"/>
    <property type="match status" value="1"/>
</dbReference>
<dbReference type="PANTHER" id="PTHR30472">
    <property type="entry name" value="FERRIC ENTEROBACTIN TRANSPORT SYSTEM PERMEASE PROTEIN"/>
    <property type="match status" value="1"/>
</dbReference>
<dbReference type="InterPro" id="IPR037294">
    <property type="entry name" value="ABC_BtuC-like"/>
</dbReference>
<dbReference type="EMBL" id="FQZZ01000001">
    <property type="protein sequence ID" value="SHJ50844.1"/>
    <property type="molecule type" value="Genomic_DNA"/>
</dbReference>
<evidence type="ECO:0000256" key="4">
    <source>
        <dbReference type="ARBA" id="ARBA00022475"/>
    </source>
</evidence>